<dbReference type="EMBL" id="JAAIUW010000008">
    <property type="protein sequence ID" value="KAF7821553.1"/>
    <property type="molecule type" value="Genomic_DNA"/>
</dbReference>
<evidence type="ECO:0000313" key="1">
    <source>
        <dbReference type="EMBL" id="KAF7821553.1"/>
    </source>
</evidence>
<proteinExistence type="predicted"/>
<evidence type="ECO:0000313" key="2">
    <source>
        <dbReference type="Proteomes" id="UP000634136"/>
    </source>
</evidence>
<name>A0A834WHZ4_9FABA</name>
<dbReference type="Proteomes" id="UP000634136">
    <property type="component" value="Unassembled WGS sequence"/>
</dbReference>
<reference evidence="1" key="1">
    <citation type="submission" date="2020-09" db="EMBL/GenBank/DDBJ databases">
        <title>Genome-Enabled Discovery of Anthraquinone Biosynthesis in Senna tora.</title>
        <authorList>
            <person name="Kang S.-H."/>
            <person name="Pandey R.P."/>
            <person name="Lee C.-M."/>
            <person name="Sim J.-S."/>
            <person name="Jeong J.-T."/>
            <person name="Choi B.-S."/>
            <person name="Jung M."/>
            <person name="Ginzburg D."/>
            <person name="Zhao K."/>
            <person name="Won S.Y."/>
            <person name="Oh T.-J."/>
            <person name="Yu Y."/>
            <person name="Kim N.-H."/>
            <person name="Lee O.R."/>
            <person name="Lee T.-H."/>
            <person name="Bashyal P."/>
            <person name="Kim T.-S."/>
            <person name="Lee W.-H."/>
            <person name="Kawkins C."/>
            <person name="Kim C.-K."/>
            <person name="Kim J.S."/>
            <person name="Ahn B.O."/>
            <person name="Rhee S.Y."/>
            <person name="Sohng J.K."/>
        </authorList>
    </citation>
    <scope>NUCLEOTIDE SEQUENCE</scope>
    <source>
        <tissue evidence="1">Leaf</tissue>
    </source>
</reference>
<dbReference type="AlphaFoldDB" id="A0A834WHZ4"/>
<organism evidence="1 2">
    <name type="scientific">Senna tora</name>
    <dbReference type="NCBI Taxonomy" id="362788"/>
    <lineage>
        <taxon>Eukaryota</taxon>
        <taxon>Viridiplantae</taxon>
        <taxon>Streptophyta</taxon>
        <taxon>Embryophyta</taxon>
        <taxon>Tracheophyta</taxon>
        <taxon>Spermatophyta</taxon>
        <taxon>Magnoliopsida</taxon>
        <taxon>eudicotyledons</taxon>
        <taxon>Gunneridae</taxon>
        <taxon>Pentapetalae</taxon>
        <taxon>rosids</taxon>
        <taxon>fabids</taxon>
        <taxon>Fabales</taxon>
        <taxon>Fabaceae</taxon>
        <taxon>Caesalpinioideae</taxon>
        <taxon>Cassia clade</taxon>
        <taxon>Senna</taxon>
    </lineage>
</organism>
<keyword evidence="2" id="KW-1185">Reference proteome</keyword>
<comment type="caution">
    <text evidence="1">The sequence shown here is derived from an EMBL/GenBank/DDBJ whole genome shotgun (WGS) entry which is preliminary data.</text>
</comment>
<gene>
    <name evidence="1" type="ORF">G2W53_027008</name>
</gene>
<sequence>MALHQLMVEEGPVPSAGWDMRIKMGDEKDACYSEAKIDCFIMD</sequence>
<accession>A0A834WHZ4</accession>
<protein>
    <submittedName>
        <fullName evidence="1">Uncharacterized protein</fullName>
    </submittedName>
</protein>